<evidence type="ECO:0000256" key="1">
    <source>
        <dbReference type="SAM" id="MobiDB-lite"/>
    </source>
</evidence>
<organism evidence="2">
    <name type="scientific">marine sediment metagenome</name>
    <dbReference type="NCBI Taxonomy" id="412755"/>
    <lineage>
        <taxon>unclassified sequences</taxon>
        <taxon>metagenomes</taxon>
        <taxon>ecological metagenomes</taxon>
    </lineage>
</organism>
<gene>
    <name evidence="2" type="ORF">S06H3_40121</name>
</gene>
<reference evidence="2" key="1">
    <citation type="journal article" date="2014" name="Front. Microbiol.">
        <title>High frequency of phylogenetically diverse reductive dehalogenase-homologous genes in deep subseafloor sedimentary metagenomes.</title>
        <authorList>
            <person name="Kawai M."/>
            <person name="Futagami T."/>
            <person name="Toyoda A."/>
            <person name="Takaki Y."/>
            <person name="Nishi S."/>
            <person name="Hori S."/>
            <person name="Arai W."/>
            <person name="Tsubouchi T."/>
            <person name="Morono Y."/>
            <person name="Uchiyama I."/>
            <person name="Ito T."/>
            <person name="Fujiyama A."/>
            <person name="Inagaki F."/>
            <person name="Takami H."/>
        </authorList>
    </citation>
    <scope>NUCLEOTIDE SEQUENCE</scope>
    <source>
        <strain evidence="2">Expedition CK06-06</strain>
    </source>
</reference>
<comment type="caution">
    <text evidence="2">The sequence shown here is derived from an EMBL/GenBank/DDBJ whole genome shotgun (WGS) entry which is preliminary data.</text>
</comment>
<feature type="non-terminal residue" evidence="2">
    <location>
        <position position="91"/>
    </location>
</feature>
<dbReference type="AlphaFoldDB" id="X1MTL5"/>
<evidence type="ECO:0000313" key="2">
    <source>
        <dbReference type="EMBL" id="GAI34997.1"/>
    </source>
</evidence>
<accession>X1MTL5</accession>
<feature type="region of interest" description="Disordered" evidence="1">
    <location>
        <begin position="33"/>
        <end position="59"/>
    </location>
</feature>
<protein>
    <submittedName>
        <fullName evidence="2">Uncharacterized protein</fullName>
    </submittedName>
</protein>
<feature type="region of interest" description="Disordered" evidence="1">
    <location>
        <begin position="1"/>
        <end position="21"/>
    </location>
</feature>
<feature type="compositionally biased region" description="Basic residues" evidence="1">
    <location>
        <begin position="34"/>
        <end position="59"/>
    </location>
</feature>
<dbReference type="EMBL" id="BARV01024600">
    <property type="protein sequence ID" value="GAI34997.1"/>
    <property type="molecule type" value="Genomic_DNA"/>
</dbReference>
<sequence>MARALTAWQKHVKTEAKRTGKTGADLFKAASKTYTKKPSKTSKPAARARVKRSNPKVKNVSRKPKLFRTISGIGAIEDLGVGLAGGIAFRT</sequence>
<proteinExistence type="predicted"/>
<name>X1MTL5_9ZZZZ</name>